<feature type="transmembrane region" description="Helical" evidence="6">
    <location>
        <begin position="677"/>
        <end position="701"/>
    </location>
</feature>
<feature type="domain" description="ABC3 transporter permease C-terminal" evidence="7">
    <location>
        <begin position="680"/>
        <end position="790"/>
    </location>
</feature>
<dbReference type="InterPro" id="IPR025857">
    <property type="entry name" value="MacB_PCD"/>
</dbReference>
<gene>
    <name evidence="9" type="ORF">NBRC110019_04720</name>
</gene>
<comment type="caution">
    <text evidence="9">The sequence shown here is derived from an EMBL/GenBank/DDBJ whole genome shotgun (WGS) entry which is preliminary data.</text>
</comment>
<dbReference type="InterPro" id="IPR050250">
    <property type="entry name" value="Macrolide_Exporter_MacB"/>
</dbReference>
<accession>A0A9W6B664</accession>
<dbReference type="EMBL" id="BRVP01000003">
    <property type="protein sequence ID" value="GLB51433.1"/>
    <property type="molecule type" value="Genomic_DNA"/>
</dbReference>
<protein>
    <submittedName>
        <fullName evidence="9">ABC transporter permease</fullName>
    </submittedName>
</protein>
<evidence type="ECO:0000256" key="2">
    <source>
        <dbReference type="ARBA" id="ARBA00022475"/>
    </source>
</evidence>
<feature type="transmembrane region" description="Helical" evidence="6">
    <location>
        <begin position="378"/>
        <end position="403"/>
    </location>
</feature>
<evidence type="ECO:0000313" key="10">
    <source>
        <dbReference type="Proteomes" id="UP001143545"/>
    </source>
</evidence>
<proteinExistence type="predicted"/>
<dbReference type="GO" id="GO:0022857">
    <property type="term" value="F:transmembrane transporter activity"/>
    <property type="evidence" value="ECO:0007669"/>
    <property type="project" value="TreeGrafter"/>
</dbReference>
<evidence type="ECO:0000256" key="1">
    <source>
        <dbReference type="ARBA" id="ARBA00004651"/>
    </source>
</evidence>
<keyword evidence="3 6" id="KW-0812">Transmembrane</keyword>
<name>A0A9W6B664_9FLAO</name>
<feature type="transmembrane region" description="Helical" evidence="6">
    <location>
        <begin position="21"/>
        <end position="41"/>
    </location>
</feature>
<feature type="domain" description="MacB-like periplasmic core" evidence="8">
    <location>
        <begin position="20"/>
        <end position="232"/>
    </location>
</feature>
<dbReference type="PANTHER" id="PTHR30572">
    <property type="entry name" value="MEMBRANE COMPONENT OF TRANSPORTER-RELATED"/>
    <property type="match status" value="1"/>
</dbReference>
<dbReference type="PANTHER" id="PTHR30572:SF18">
    <property type="entry name" value="ABC-TYPE MACROLIDE FAMILY EXPORT SYSTEM PERMEASE COMPONENT 2"/>
    <property type="match status" value="1"/>
</dbReference>
<feature type="domain" description="ABC3 transporter permease C-terminal" evidence="7">
    <location>
        <begin position="295"/>
        <end position="403"/>
    </location>
</feature>
<comment type="subcellular location">
    <subcellularLocation>
        <location evidence="1">Cell membrane</location>
        <topology evidence="1">Multi-pass membrane protein</topology>
    </subcellularLocation>
</comment>
<feature type="transmembrane region" description="Helical" evidence="6">
    <location>
        <begin position="755"/>
        <end position="782"/>
    </location>
</feature>
<evidence type="ECO:0000256" key="6">
    <source>
        <dbReference type="SAM" id="Phobius"/>
    </source>
</evidence>
<dbReference type="AlphaFoldDB" id="A0A9W6B664"/>
<evidence type="ECO:0000259" key="8">
    <source>
        <dbReference type="Pfam" id="PF12704"/>
    </source>
</evidence>
<feature type="transmembrane region" description="Helical" evidence="6">
    <location>
        <begin position="424"/>
        <end position="448"/>
    </location>
</feature>
<sequence>MLRNWVHIFFYNIKNSKFFTLLNLIGLSIGITGLVFAILYWNDEHSYNAWNSQKEKVFEVINGMNENTEWHTSVAPLGPEIINSTDKVASYCYLNDWYFSENVYYNDKKELVENILNAQASFFEYFPFEFVEGNSETALGDNTIAISETTAKRLFGNEKALNKIVRYSGNDMVVKGVYRILGKSSIRPDMVTNKIEQSLKNNADSWGNYNFGLLIKLNDPKDKESVIKTIDDIYYRKKIVPVSKELGLSPEEFIEKYGEFYVKLQALKDVRLGSIDSGLPEGQGNPQFLIIMLGLSILILVLSIVNYVNLATANAIKRAKEVGVRKIIGASKGNIICQFLFETAILSVFAIALAMVLVELVLPYYNDFLKKELVIQGGLIYSQLITIFILLVVIAGIFPGIYVANFETLKVLRGNFGRSKSGVWLRNGMLIMQFAIAAFFIVGSYIVYEQVKFMSEKDLGFNGDQVVEIRLRRINTKVFDRYTTVKNELLKIDGVKEVSTGVFGFGEGARSTSGFDYKDQSIQGQNMGVDYGLLEMLDVPVIEGRDISPDFASDTISSMLVNETVVRMMKEPEPIGKEIKWNGTNLKIIGVVKDFNLFGLTEEIPPMVFFHIKTISWMQSNLDKVYVKIDADKMEQTLADIETFWNKDVDIEYAFEYEFINKKYARTYEEYVDQRNLFSILNIVVISIALFGLFALASYSIERRMKEIAIRKTLGASTKDLLVTLSKQYLVFCIIGFLMTIFPVYYLLSTWLDNFVFRISISVLPFIIGFIVLALLTLIVVLGRAYKATRVDVLTYLKYE</sequence>
<keyword evidence="2" id="KW-1003">Cell membrane</keyword>
<dbReference type="Proteomes" id="UP001143545">
    <property type="component" value="Unassembled WGS sequence"/>
</dbReference>
<reference evidence="9" key="1">
    <citation type="submission" date="2022-07" db="EMBL/GenBank/DDBJ databases">
        <title>Taxonomy of Novel Oxalotrophic and Methylotrophic Bacteria.</title>
        <authorList>
            <person name="Sahin N."/>
            <person name="Tani A."/>
        </authorList>
    </citation>
    <scope>NUCLEOTIDE SEQUENCE</scope>
    <source>
        <strain evidence="9">AM327</strain>
    </source>
</reference>
<feature type="domain" description="MacB-like periplasmic core" evidence="8">
    <location>
        <begin position="429"/>
        <end position="643"/>
    </location>
</feature>
<feature type="transmembrane region" description="Helical" evidence="6">
    <location>
        <begin position="335"/>
        <end position="358"/>
    </location>
</feature>
<keyword evidence="10" id="KW-1185">Reference proteome</keyword>
<organism evidence="9 10">
    <name type="scientific">Neptunitalea chrysea</name>
    <dbReference type="NCBI Taxonomy" id="1647581"/>
    <lineage>
        <taxon>Bacteria</taxon>
        <taxon>Pseudomonadati</taxon>
        <taxon>Bacteroidota</taxon>
        <taxon>Flavobacteriia</taxon>
        <taxon>Flavobacteriales</taxon>
        <taxon>Flavobacteriaceae</taxon>
        <taxon>Neptunitalea</taxon>
    </lineage>
</organism>
<keyword evidence="4 6" id="KW-1133">Transmembrane helix</keyword>
<feature type="transmembrane region" description="Helical" evidence="6">
    <location>
        <begin position="288"/>
        <end position="310"/>
    </location>
</feature>
<evidence type="ECO:0000256" key="4">
    <source>
        <dbReference type="ARBA" id="ARBA00022989"/>
    </source>
</evidence>
<evidence type="ECO:0000256" key="3">
    <source>
        <dbReference type="ARBA" id="ARBA00022692"/>
    </source>
</evidence>
<evidence type="ECO:0000313" key="9">
    <source>
        <dbReference type="EMBL" id="GLB51433.1"/>
    </source>
</evidence>
<feature type="transmembrane region" description="Helical" evidence="6">
    <location>
        <begin position="729"/>
        <end position="749"/>
    </location>
</feature>
<evidence type="ECO:0000256" key="5">
    <source>
        <dbReference type="ARBA" id="ARBA00023136"/>
    </source>
</evidence>
<dbReference type="Pfam" id="PF12704">
    <property type="entry name" value="MacB_PCD"/>
    <property type="match status" value="2"/>
</dbReference>
<dbReference type="Pfam" id="PF02687">
    <property type="entry name" value="FtsX"/>
    <property type="match status" value="2"/>
</dbReference>
<dbReference type="GO" id="GO:0005886">
    <property type="term" value="C:plasma membrane"/>
    <property type="evidence" value="ECO:0007669"/>
    <property type="project" value="UniProtKB-SubCell"/>
</dbReference>
<dbReference type="InterPro" id="IPR003838">
    <property type="entry name" value="ABC3_permease_C"/>
</dbReference>
<evidence type="ECO:0000259" key="7">
    <source>
        <dbReference type="Pfam" id="PF02687"/>
    </source>
</evidence>
<dbReference type="RefSeq" id="WP_281751974.1">
    <property type="nucleotide sequence ID" value="NZ_BRVP01000003.1"/>
</dbReference>
<keyword evidence="5 6" id="KW-0472">Membrane</keyword>